<evidence type="ECO:0000313" key="3">
    <source>
        <dbReference type="Proteomes" id="UP000266841"/>
    </source>
</evidence>
<feature type="compositionally biased region" description="Low complexity" evidence="1">
    <location>
        <begin position="377"/>
        <end position="386"/>
    </location>
</feature>
<protein>
    <submittedName>
        <fullName evidence="2">Uncharacterized protein</fullName>
    </submittedName>
</protein>
<keyword evidence="3" id="KW-1185">Reference proteome</keyword>
<sequence length="428" mass="46499">MAQHERTQTWTTTNNHKDFVELVDQRQADSYARARVGLLGDVERRREEAVQGGRLSFHAARPAAAQGKRQGYSVELIHAANNHGSARILPVAVREVPADRGGRRGGARAAGVVVRVGPRAVRRHGGQPLGPGSRQPVHRHERHHPPLLPPRERPAAHHRGGDVRQRLRLRRPARPGGPPAQAALPGHRRRGAPRQDEPAAQPPLPVRAGGQGAGRDGGQGPGRPRGAGHQAAPLREAVGLKRHHARDWVHARPVRLPPLLHPEARQRGPGLAGPQGRLQRRVGAGGGRAQDHEPRARAAGPAGQRPEPRPRPARARRRPHHARARHARGPLLHTQGGGHVRPEVRRGGREEEAAERIRPQAENARRGCRGGGDGAAREQAQAAAADIHPRAQGVPGQRVLVHTQPALSRRELRKARGRRGLPLLLCRE</sequence>
<comment type="caution">
    <text evidence="2">The sequence shown here is derived from an EMBL/GenBank/DDBJ whole genome shotgun (WGS) entry which is preliminary data.</text>
</comment>
<evidence type="ECO:0000256" key="1">
    <source>
        <dbReference type="SAM" id="MobiDB-lite"/>
    </source>
</evidence>
<accession>K0R628</accession>
<feature type="region of interest" description="Disordered" evidence="1">
    <location>
        <begin position="98"/>
        <end position="230"/>
    </location>
</feature>
<reference evidence="2 3" key="1">
    <citation type="journal article" date="2012" name="Genome Biol.">
        <title>Genome and low-iron response of an oceanic diatom adapted to chronic iron limitation.</title>
        <authorList>
            <person name="Lommer M."/>
            <person name="Specht M."/>
            <person name="Roy A.S."/>
            <person name="Kraemer L."/>
            <person name="Andreson R."/>
            <person name="Gutowska M.A."/>
            <person name="Wolf J."/>
            <person name="Bergner S.V."/>
            <person name="Schilhabel M.B."/>
            <person name="Klostermeier U.C."/>
            <person name="Beiko R.G."/>
            <person name="Rosenstiel P."/>
            <person name="Hippler M."/>
            <person name="Laroche J."/>
        </authorList>
    </citation>
    <scope>NUCLEOTIDE SEQUENCE [LARGE SCALE GENOMIC DNA]</scope>
    <source>
        <strain evidence="2 3">CCMP1005</strain>
    </source>
</reference>
<gene>
    <name evidence="2" type="ORF">THAOC_33894</name>
</gene>
<organism evidence="2 3">
    <name type="scientific">Thalassiosira oceanica</name>
    <name type="common">Marine diatom</name>
    <dbReference type="NCBI Taxonomy" id="159749"/>
    <lineage>
        <taxon>Eukaryota</taxon>
        <taxon>Sar</taxon>
        <taxon>Stramenopiles</taxon>
        <taxon>Ochrophyta</taxon>
        <taxon>Bacillariophyta</taxon>
        <taxon>Coscinodiscophyceae</taxon>
        <taxon>Thalassiosirophycidae</taxon>
        <taxon>Thalassiosirales</taxon>
        <taxon>Thalassiosiraceae</taxon>
        <taxon>Thalassiosira</taxon>
    </lineage>
</organism>
<feature type="compositionally biased region" description="Basic residues" evidence="1">
    <location>
        <begin position="311"/>
        <end position="328"/>
    </location>
</feature>
<evidence type="ECO:0000313" key="2">
    <source>
        <dbReference type="EMBL" id="EJK47389.1"/>
    </source>
</evidence>
<dbReference type="Proteomes" id="UP000266841">
    <property type="component" value="Unassembled WGS sequence"/>
</dbReference>
<feature type="compositionally biased region" description="Basic and acidic residues" evidence="1">
    <location>
        <begin position="150"/>
        <end position="165"/>
    </location>
</feature>
<feature type="region of interest" description="Disordered" evidence="1">
    <location>
        <begin position="259"/>
        <end position="395"/>
    </location>
</feature>
<proteinExistence type="predicted"/>
<dbReference type="EMBL" id="AGNL01046994">
    <property type="protein sequence ID" value="EJK47389.1"/>
    <property type="molecule type" value="Genomic_DNA"/>
</dbReference>
<feature type="compositionally biased region" description="Basic and acidic residues" evidence="1">
    <location>
        <begin position="340"/>
        <end position="365"/>
    </location>
</feature>
<feature type="compositionally biased region" description="Low complexity" evidence="1">
    <location>
        <begin position="107"/>
        <end position="119"/>
    </location>
</feature>
<feature type="compositionally biased region" description="Basic residues" evidence="1">
    <location>
        <begin position="136"/>
        <end position="145"/>
    </location>
</feature>
<name>K0R628_THAOC</name>
<feature type="compositionally biased region" description="Gly residues" evidence="1">
    <location>
        <begin position="209"/>
        <end position="225"/>
    </location>
</feature>
<dbReference type="AlphaFoldDB" id="K0R628"/>